<dbReference type="InterPro" id="IPR016039">
    <property type="entry name" value="Thiolase-like"/>
</dbReference>
<protein>
    <submittedName>
        <fullName evidence="5">3-oxoacyl-ACP synthase III family protein</fullName>
    </submittedName>
</protein>
<dbReference type="RefSeq" id="WP_263414171.1">
    <property type="nucleotide sequence ID" value="NZ_BAABBH010000001.1"/>
</dbReference>
<evidence type="ECO:0000256" key="2">
    <source>
        <dbReference type="ARBA" id="ARBA00023315"/>
    </source>
</evidence>
<comment type="caution">
    <text evidence="5">The sequence shown here is derived from an EMBL/GenBank/DDBJ whole genome shotgun (WGS) entry which is preliminary data.</text>
</comment>
<evidence type="ECO:0000313" key="6">
    <source>
        <dbReference type="Proteomes" id="UP001634747"/>
    </source>
</evidence>
<dbReference type="EMBL" id="JBJYXY010000001">
    <property type="protein sequence ID" value="MFN2974259.1"/>
    <property type="molecule type" value="Genomic_DNA"/>
</dbReference>
<dbReference type="CDD" id="cd00830">
    <property type="entry name" value="KAS_III"/>
    <property type="match status" value="1"/>
</dbReference>
<evidence type="ECO:0000313" key="5">
    <source>
        <dbReference type="EMBL" id="MFN2974259.1"/>
    </source>
</evidence>
<dbReference type="PANTHER" id="PTHR34069:SF2">
    <property type="entry name" value="BETA-KETOACYL-[ACYL-CARRIER-PROTEIN] SYNTHASE III"/>
    <property type="match status" value="1"/>
</dbReference>
<dbReference type="InterPro" id="IPR013747">
    <property type="entry name" value="ACP_syn_III_C"/>
</dbReference>
<name>A0ABW9KHY5_9BACT</name>
<dbReference type="SUPFAM" id="SSF53901">
    <property type="entry name" value="Thiolase-like"/>
    <property type="match status" value="1"/>
</dbReference>
<dbReference type="Proteomes" id="UP001634747">
    <property type="component" value="Unassembled WGS sequence"/>
</dbReference>
<keyword evidence="6" id="KW-1185">Reference proteome</keyword>
<gene>
    <name evidence="5" type="ORF">ACK2TP_00645</name>
</gene>
<dbReference type="Pfam" id="PF08541">
    <property type="entry name" value="ACP_syn_III_C"/>
    <property type="match status" value="1"/>
</dbReference>
<proteinExistence type="predicted"/>
<organism evidence="5 6">
    <name type="scientific">Terriglobus aquaticus</name>
    <dbReference type="NCBI Taxonomy" id="940139"/>
    <lineage>
        <taxon>Bacteria</taxon>
        <taxon>Pseudomonadati</taxon>
        <taxon>Acidobacteriota</taxon>
        <taxon>Terriglobia</taxon>
        <taxon>Terriglobales</taxon>
        <taxon>Acidobacteriaceae</taxon>
        <taxon>Terriglobus</taxon>
    </lineage>
</organism>
<dbReference type="Gene3D" id="3.40.47.10">
    <property type="match status" value="1"/>
</dbReference>
<dbReference type="Pfam" id="PF08545">
    <property type="entry name" value="ACP_syn_III"/>
    <property type="match status" value="1"/>
</dbReference>
<sequence>MSFIRATGVHLPSRVVGNDELAAAVGEPAAWIEQVSGIRERRYAAEGETVVTQALSAAQACLDRAGVTASDVSMLLLSSGSADRNVPGPAAQVAAELGMGTAPALDIAIPSAGSLWALCLAKQMAPLAAGGKVLVVASEIMSRRVDRFAEGKNTAILFGDGAASALIDASAGALRLGDAVLQSDGTGAEILHMTGSGDAARLHMDGGSVILRASRKLPAVTQELLTRNHLSADAVTRFVMHQANGNLILKVAATLKVPADRFFQNIARYGNTSSASLLIALHEFLEETPSPTGPVVLSAFGAGLNWGAMLATPA</sequence>
<evidence type="ECO:0000259" key="4">
    <source>
        <dbReference type="Pfam" id="PF08545"/>
    </source>
</evidence>
<keyword evidence="1" id="KW-0808">Transferase</keyword>
<feature type="domain" description="Beta-ketoacyl-[acyl-carrier-protein] synthase III N-terminal" evidence="4">
    <location>
        <begin position="106"/>
        <end position="185"/>
    </location>
</feature>
<reference evidence="5 6" key="1">
    <citation type="submission" date="2024-12" db="EMBL/GenBank/DDBJ databases">
        <authorList>
            <person name="Lee Y."/>
        </authorList>
    </citation>
    <scope>NUCLEOTIDE SEQUENCE [LARGE SCALE GENOMIC DNA]</scope>
    <source>
        <strain evidence="5 6">03SUJ4</strain>
    </source>
</reference>
<keyword evidence="2" id="KW-0012">Acyltransferase</keyword>
<evidence type="ECO:0000259" key="3">
    <source>
        <dbReference type="Pfam" id="PF08541"/>
    </source>
</evidence>
<dbReference type="InterPro" id="IPR013751">
    <property type="entry name" value="ACP_syn_III_N"/>
</dbReference>
<evidence type="ECO:0000256" key="1">
    <source>
        <dbReference type="ARBA" id="ARBA00022679"/>
    </source>
</evidence>
<feature type="domain" description="Beta-ketoacyl-[acyl-carrier-protein] synthase III C-terminal" evidence="3">
    <location>
        <begin position="225"/>
        <end position="310"/>
    </location>
</feature>
<accession>A0ABW9KHY5</accession>
<dbReference type="PANTHER" id="PTHR34069">
    <property type="entry name" value="3-OXOACYL-[ACYL-CARRIER-PROTEIN] SYNTHASE 3"/>
    <property type="match status" value="1"/>
</dbReference>